<dbReference type="AlphaFoldDB" id="A0AAI9L0I5"/>
<reference evidence="3" key="2">
    <citation type="submission" date="2023-02" db="EMBL/GenBank/DDBJ databases">
        <title>Pectobacterium carotovorum subsp. carotovorum NBRC 12380.</title>
        <authorList>
            <person name="Ichikawa N."/>
            <person name="Sato H."/>
            <person name="Tonouchi N."/>
        </authorList>
    </citation>
    <scope>NUCLEOTIDE SEQUENCE</scope>
    <source>
        <strain evidence="3">NBRC 12380</strain>
    </source>
</reference>
<feature type="domain" description="Endonuclease/exonuclease/phosphatase" evidence="1">
    <location>
        <begin position="126"/>
        <end position="274"/>
    </location>
</feature>
<dbReference type="PANTHER" id="PTHR42834">
    <property type="entry name" value="ENDONUCLEASE/EXONUCLEASE/PHOSPHATASE FAMILY PROTEIN (AFU_ORTHOLOGUE AFUA_3G09210)"/>
    <property type="match status" value="1"/>
</dbReference>
<proteinExistence type="predicted"/>
<dbReference type="InterPro" id="IPR036691">
    <property type="entry name" value="Endo/exonu/phosph_ase_sf"/>
</dbReference>
<dbReference type="EMBL" id="BSRL01000003">
    <property type="protein sequence ID" value="GLV69523.1"/>
    <property type="molecule type" value="Genomic_DNA"/>
</dbReference>
<keyword evidence="4" id="KW-1185">Reference proteome</keyword>
<name>A0AAI9L0I5_PECCC</name>
<reference evidence="2" key="1">
    <citation type="submission" date="2022-06" db="EMBL/GenBank/DDBJ databases">
        <title>Draft genome sequences of Pectobacterium carotovorum subsp. carotovorum str. NBRC12380.</title>
        <authorList>
            <person name="Wakabayashi Y."/>
            <person name="Kojima K."/>
        </authorList>
    </citation>
    <scope>NUCLEOTIDE SEQUENCE</scope>
    <source>
        <strain evidence="2">NBRC 12380</strain>
    </source>
</reference>
<evidence type="ECO:0000313" key="4">
    <source>
        <dbReference type="Proteomes" id="UP001058167"/>
    </source>
</evidence>
<protein>
    <recommendedName>
        <fullName evidence="1">Endonuclease/exonuclease/phosphatase domain-containing protein</fullName>
    </recommendedName>
</protein>
<comment type="caution">
    <text evidence="3">The sequence shown here is derived from an EMBL/GenBank/DDBJ whole genome shotgun (WGS) entry which is preliminary data.</text>
</comment>
<dbReference type="Gene3D" id="3.60.10.10">
    <property type="entry name" value="Endonuclease/exonuclease/phosphatase"/>
    <property type="match status" value="1"/>
</dbReference>
<organism evidence="3 5">
    <name type="scientific">Pectobacterium carotovorum subsp. carotovorum</name>
    <name type="common">Erwinia carotovora subsp. carotovora</name>
    <dbReference type="NCBI Taxonomy" id="555"/>
    <lineage>
        <taxon>Bacteria</taxon>
        <taxon>Pseudomonadati</taxon>
        <taxon>Pseudomonadota</taxon>
        <taxon>Gammaproteobacteria</taxon>
        <taxon>Enterobacterales</taxon>
        <taxon>Pectobacteriaceae</taxon>
        <taxon>Pectobacterium</taxon>
    </lineage>
</organism>
<dbReference type="EMBL" id="BRLF01000003">
    <property type="protein sequence ID" value="GKX47076.1"/>
    <property type="molecule type" value="Genomic_DNA"/>
</dbReference>
<dbReference type="RefSeq" id="WP_261866397.1">
    <property type="nucleotide sequence ID" value="NZ_BRLF01000003.1"/>
</dbReference>
<gene>
    <name evidence="3" type="ORF">Pcaca03_19670</name>
    <name evidence="2" type="ORF">SOASR016_18280</name>
</gene>
<dbReference type="SUPFAM" id="SSF56219">
    <property type="entry name" value="DNase I-like"/>
    <property type="match status" value="1"/>
</dbReference>
<dbReference type="Proteomes" id="UP001165145">
    <property type="component" value="Unassembled WGS sequence"/>
</dbReference>
<evidence type="ECO:0000313" key="5">
    <source>
        <dbReference type="Proteomes" id="UP001165145"/>
    </source>
</evidence>
<evidence type="ECO:0000313" key="3">
    <source>
        <dbReference type="EMBL" id="GLV69523.1"/>
    </source>
</evidence>
<sequence>MKIRIASYNVENLFHRTAILNLPDSQQIDALLEQVRQLQQLLEQPQYDEALKDKVFRLSIALRPYIDIRTDAGTLGRWKKEEAGTGFRINKSCRGRGDWIGEIVFKSQEFSSQQRKNTGKVITLINADILCAVEVENMDVLRDFNSQVLGKKKFNQFVMIDSPNDPRGIDVACLTRYRIVQLRTHIFDAGKQFDPVFSRDCLEVTLDAGLKQPIYILCNHFKSQSGQTEEERQRGAQKRRDQSERVAEIVQQTYDLKKDYVVILGDLNEDSSNPWQSLAPLFSLPDLHPVIDPERPEKERYTYYFSGGKKGARLNQLDYIFLSAPLHQAVVEWGVERRGIYNIDKIAAKEGAEPVTPLPEVTSLDTAASDHAALWVEVDIT</sequence>
<dbReference type="Pfam" id="PF19580">
    <property type="entry name" value="Exo_endo_phos_3"/>
    <property type="match status" value="1"/>
</dbReference>
<dbReference type="InterPro" id="IPR005135">
    <property type="entry name" value="Endo/exonuclease/phosphatase"/>
</dbReference>
<evidence type="ECO:0000259" key="1">
    <source>
        <dbReference type="Pfam" id="PF19580"/>
    </source>
</evidence>
<evidence type="ECO:0000313" key="2">
    <source>
        <dbReference type="EMBL" id="GKX47076.1"/>
    </source>
</evidence>
<dbReference type="PANTHER" id="PTHR42834:SF1">
    <property type="entry name" value="ENDONUCLEASE_EXONUCLEASE_PHOSPHATASE FAMILY PROTEIN (AFU_ORTHOLOGUE AFUA_3G09210)"/>
    <property type="match status" value="1"/>
</dbReference>
<accession>A0AAI9L0I5</accession>
<dbReference type="GO" id="GO:0003824">
    <property type="term" value="F:catalytic activity"/>
    <property type="evidence" value="ECO:0007669"/>
    <property type="project" value="InterPro"/>
</dbReference>
<dbReference type="Proteomes" id="UP001058167">
    <property type="component" value="Unassembled WGS sequence"/>
</dbReference>